<dbReference type="PROSITE" id="PS50021">
    <property type="entry name" value="CH"/>
    <property type="match status" value="2"/>
</dbReference>
<feature type="region of interest" description="Disordered" evidence="13">
    <location>
        <begin position="1178"/>
        <end position="1294"/>
    </location>
</feature>
<keyword evidence="11" id="KW-0131">Cell cycle</keyword>
<evidence type="ECO:0000256" key="13">
    <source>
        <dbReference type="SAM" id="MobiDB-lite"/>
    </source>
</evidence>
<dbReference type="Proteomes" id="UP001286313">
    <property type="component" value="Unassembled WGS sequence"/>
</dbReference>
<dbReference type="GO" id="GO:0051301">
    <property type="term" value="P:cell division"/>
    <property type="evidence" value="ECO:0007669"/>
    <property type="project" value="UniProtKB-KW"/>
</dbReference>
<dbReference type="SMART" id="SM00015">
    <property type="entry name" value="IQ"/>
    <property type="match status" value="61"/>
</dbReference>
<evidence type="ECO:0000256" key="5">
    <source>
        <dbReference type="ARBA" id="ARBA00022618"/>
    </source>
</evidence>
<dbReference type="InterPro" id="IPR051185">
    <property type="entry name" value="ASPM"/>
</dbReference>
<evidence type="ECO:0000256" key="2">
    <source>
        <dbReference type="ARBA" id="ARBA00004496"/>
    </source>
</evidence>
<feature type="compositionally biased region" description="Low complexity" evidence="13">
    <location>
        <begin position="1312"/>
        <end position="1341"/>
    </location>
</feature>
<comment type="caution">
    <text evidence="15">The sequence shown here is derived from an EMBL/GenBank/DDBJ whole genome shotgun (WGS) entry which is preliminary data.</text>
</comment>
<dbReference type="PROSITE" id="PS50096">
    <property type="entry name" value="IQ"/>
    <property type="match status" value="41"/>
</dbReference>
<feature type="region of interest" description="Disordered" evidence="13">
    <location>
        <begin position="1134"/>
        <end position="1159"/>
    </location>
</feature>
<evidence type="ECO:0000256" key="3">
    <source>
        <dbReference type="ARBA" id="ARBA00022490"/>
    </source>
</evidence>
<dbReference type="CDD" id="cd23767">
    <property type="entry name" value="IQCD"/>
    <property type="match status" value="2"/>
</dbReference>
<keyword evidence="9 12" id="KW-0175">Coiled coil</keyword>
<feature type="compositionally biased region" description="Basic and acidic residues" evidence="13">
    <location>
        <begin position="724"/>
        <end position="733"/>
    </location>
</feature>
<feature type="compositionally biased region" description="Basic residues" evidence="13">
    <location>
        <begin position="157"/>
        <end position="167"/>
    </location>
</feature>
<dbReference type="InterPro" id="IPR001715">
    <property type="entry name" value="CH_dom"/>
</dbReference>
<dbReference type="CDD" id="cd21224">
    <property type="entry name" value="CH_ASPM_rpt2"/>
    <property type="match status" value="1"/>
</dbReference>
<feature type="coiled-coil region" evidence="12">
    <location>
        <begin position="3814"/>
        <end position="3844"/>
    </location>
</feature>
<feature type="region of interest" description="Disordered" evidence="13">
    <location>
        <begin position="600"/>
        <end position="625"/>
    </location>
</feature>
<keyword evidence="10" id="KW-0539">Nucleus</keyword>
<name>A0AAE1F157_PETCI</name>
<dbReference type="GO" id="GO:0005737">
    <property type="term" value="C:cytoplasm"/>
    <property type="evidence" value="ECO:0007669"/>
    <property type="project" value="UniProtKB-SubCell"/>
</dbReference>
<reference evidence="15" key="1">
    <citation type="submission" date="2023-10" db="EMBL/GenBank/DDBJ databases">
        <title>Genome assemblies of two species of porcelain crab, Petrolisthes cinctipes and Petrolisthes manimaculis (Anomura: Porcellanidae).</title>
        <authorList>
            <person name="Angst P."/>
        </authorList>
    </citation>
    <scope>NUCLEOTIDE SEQUENCE</scope>
    <source>
        <strain evidence="15">PB745_01</strain>
        <tissue evidence="15">Gill</tissue>
    </source>
</reference>
<dbReference type="InterPro" id="IPR036872">
    <property type="entry name" value="CH_dom_sf"/>
</dbReference>
<evidence type="ECO:0000256" key="1">
    <source>
        <dbReference type="ARBA" id="ARBA00004123"/>
    </source>
</evidence>
<feature type="domain" description="Calponin-homology (CH)" evidence="14">
    <location>
        <begin position="1678"/>
        <end position="1811"/>
    </location>
</feature>
<accession>A0AAE1F157</accession>
<feature type="compositionally biased region" description="Polar residues" evidence="13">
    <location>
        <begin position="839"/>
        <end position="851"/>
    </location>
</feature>
<feature type="compositionally biased region" description="Low complexity" evidence="13">
    <location>
        <begin position="1355"/>
        <end position="1381"/>
    </location>
</feature>
<keyword evidence="3" id="KW-0963">Cytoplasm</keyword>
<dbReference type="EMBL" id="JAWQEG010003680">
    <property type="protein sequence ID" value="KAK3864992.1"/>
    <property type="molecule type" value="Genomic_DNA"/>
</dbReference>
<organism evidence="15 16">
    <name type="scientific">Petrolisthes cinctipes</name>
    <name type="common">Flat porcelain crab</name>
    <dbReference type="NCBI Taxonomy" id="88211"/>
    <lineage>
        <taxon>Eukaryota</taxon>
        <taxon>Metazoa</taxon>
        <taxon>Ecdysozoa</taxon>
        <taxon>Arthropoda</taxon>
        <taxon>Crustacea</taxon>
        <taxon>Multicrustacea</taxon>
        <taxon>Malacostraca</taxon>
        <taxon>Eumalacostraca</taxon>
        <taxon>Eucarida</taxon>
        <taxon>Decapoda</taxon>
        <taxon>Pleocyemata</taxon>
        <taxon>Anomura</taxon>
        <taxon>Galatheoidea</taxon>
        <taxon>Porcellanidae</taxon>
        <taxon>Petrolisthes</taxon>
    </lineage>
</organism>
<dbReference type="FunFam" id="1.10.418.10:FF:000051">
    <property type="entry name" value="Abnormal spindle-like microcephaly-associated protein homolog"/>
    <property type="match status" value="1"/>
</dbReference>
<evidence type="ECO:0000256" key="11">
    <source>
        <dbReference type="ARBA" id="ARBA00023306"/>
    </source>
</evidence>
<dbReference type="InterPro" id="IPR031549">
    <property type="entry name" value="ASH"/>
</dbReference>
<dbReference type="GO" id="GO:0005634">
    <property type="term" value="C:nucleus"/>
    <property type="evidence" value="ECO:0007669"/>
    <property type="project" value="UniProtKB-SubCell"/>
</dbReference>
<dbReference type="CDD" id="cd21223">
    <property type="entry name" value="CH_ASPM_rpt1"/>
    <property type="match status" value="1"/>
</dbReference>
<feature type="region of interest" description="Disordered" evidence="13">
    <location>
        <begin position="722"/>
        <end position="761"/>
    </location>
</feature>
<feature type="compositionally biased region" description="Basic and acidic residues" evidence="13">
    <location>
        <begin position="747"/>
        <end position="757"/>
    </location>
</feature>
<dbReference type="InterPro" id="IPR027417">
    <property type="entry name" value="P-loop_NTPase"/>
</dbReference>
<feature type="region of interest" description="Disordered" evidence="13">
    <location>
        <begin position="522"/>
        <end position="573"/>
    </location>
</feature>
<keyword evidence="4" id="KW-0597">Phosphoprotein</keyword>
<feature type="compositionally biased region" description="Low complexity" evidence="13">
    <location>
        <begin position="1134"/>
        <end position="1152"/>
    </location>
</feature>
<dbReference type="Pfam" id="PF00307">
    <property type="entry name" value="CH"/>
    <property type="match status" value="1"/>
</dbReference>
<feature type="compositionally biased region" description="Low complexity" evidence="13">
    <location>
        <begin position="1201"/>
        <end position="1216"/>
    </location>
</feature>
<keyword evidence="5" id="KW-0132">Cell division</keyword>
<dbReference type="SUPFAM" id="SSF52540">
    <property type="entry name" value="P-loop containing nucleoside triphosphate hydrolases"/>
    <property type="match status" value="15"/>
</dbReference>
<evidence type="ECO:0000256" key="12">
    <source>
        <dbReference type="SAM" id="Coils"/>
    </source>
</evidence>
<dbReference type="InterPro" id="IPR000048">
    <property type="entry name" value="IQ_motif_EF-hand-BS"/>
</dbReference>
<keyword evidence="8" id="KW-0112">Calmodulin-binding</keyword>
<feature type="compositionally biased region" description="Polar residues" evidence="13">
    <location>
        <begin position="1233"/>
        <end position="1243"/>
    </location>
</feature>
<evidence type="ECO:0000259" key="14">
    <source>
        <dbReference type="PROSITE" id="PS50021"/>
    </source>
</evidence>
<dbReference type="GO" id="GO:0000922">
    <property type="term" value="C:spindle pole"/>
    <property type="evidence" value="ECO:0007669"/>
    <property type="project" value="TreeGrafter"/>
</dbReference>
<feature type="region of interest" description="Disordered" evidence="13">
    <location>
        <begin position="1"/>
        <end position="26"/>
    </location>
</feature>
<evidence type="ECO:0000256" key="10">
    <source>
        <dbReference type="ARBA" id="ARBA00023242"/>
    </source>
</evidence>
<dbReference type="Pfam" id="PF00612">
    <property type="entry name" value="IQ"/>
    <property type="match status" value="36"/>
</dbReference>
<dbReference type="Pfam" id="PF15780">
    <property type="entry name" value="ASH"/>
    <property type="match status" value="1"/>
</dbReference>
<dbReference type="GO" id="GO:0000278">
    <property type="term" value="P:mitotic cell cycle"/>
    <property type="evidence" value="ECO:0007669"/>
    <property type="project" value="TreeGrafter"/>
</dbReference>
<dbReference type="GO" id="GO:0005516">
    <property type="term" value="F:calmodulin binding"/>
    <property type="evidence" value="ECO:0007669"/>
    <property type="project" value="UniProtKB-KW"/>
</dbReference>
<comment type="subcellular location">
    <subcellularLocation>
        <location evidence="2">Cytoplasm</location>
    </subcellularLocation>
    <subcellularLocation>
        <location evidence="1">Nucleus</location>
    </subcellularLocation>
</comment>
<feature type="region of interest" description="Disordered" evidence="13">
    <location>
        <begin position="157"/>
        <end position="260"/>
    </location>
</feature>
<evidence type="ECO:0000256" key="9">
    <source>
        <dbReference type="ARBA" id="ARBA00023054"/>
    </source>
</evidence>
<evidence type="ECO:0000313" key="16">
    <source>
        <dbReference type="Proteomes" id="UP001286313"/>
    </source>
</evidence>
<feature type="compositionally biased region" description="Basic and acidic residues" evidence="13">
    <location>
        <begin position="525"/>
        <end position="534"/>
    </location>
</feature>
<evidence type="ECO:0000256" key="6">
    <source>
        <dbReference type="ARBA" id="ARBA00022737"/>
    </source>
</evidence>
<dbReference type="GO" id="GO:0051295">
    <property type="term" value="P:establishment of meiotic spindle localization"/>
    <property type="evidence" value="ECO:0007669"/>
    <property type="project" value="TreeGrafter"/>
</dbReference>
<proteinExistence type="predicted"/>
<dbReference type="Gene3D" id="1.10.418.10">
    <property type="entry name" value="Calponin-like domain"/>
    <property type="match status" value="2"/>
</dbReference>
<evidence type="ECO:0000256" key="7">
    <source>
        <dbReference type="ARBA" id="ARBA00022776"/>
    </source>
</evidence>
<sequence length="4051" mass="467948">MNQQGYFIMNSSPNQPRPRSMASATSYFEISPGEKARKKKREVEEDEKAVLRLIHFTHAPKICFDQVKLGSTKHRKLCVLNPKDQCQEVFCEKLPKPESGFSCSDVSFSLLPGESIELVLSWQPVEDGGAREVIHWKTSLGVRSQTVLIGTCINPAAKKKGKGRGRAPLRPQNAATSRPAPRKQPPTVTGRGERAYAGKAGGGRKANSENRPPAPQQARRPTRKADLKDPTLLPKSFDFAGKEEAKSRRPILSTSNQENNTVPIIPESTYQYGLSNPDVLVSTLEPENTLPNKARNQRNIRKKSKEHHHVMWKDVLTEERNEEVEVREFYEEEIIEERIIEEGYSVESETLIASEPWPRMVTSSIREVPEESGLYYSAGNYSADMEHHYSSNASMRKTIHRSSHRDLDVINESVNLLPAKEERFTTIIGNKLPQCEVVPSPIRRQTFIASAQEGFRPVQGDTFPTCDVERTPVRRETYIALNEESFKPIHNGKLPQCSVVDSPLRRQTFIKGQDDNLRRLSLHPKALEDGERSRLSFGRSLENSNSSNTSTPAEGTTPALGTPTLGDLEMTPINPLPETGISYSAIRVSCMNLLDKLNAPETFSNSPQPPRDQESRKSCPVDMMASPDLNTTQGVVESPESGMCTAPGTPLSEYETAPNTPPEHAAPHDDFNNTVEFPSPKVNEFVSRTKAVNLVDVSIILQQELTNKMKLESNISADNLDETLSPKEIEDGRISPASDVSNVDQPNVRDGRDEGMSERSTTLLDSKKIKQTPPLPHRLSSGTITRETSILQSEVSVTLDDHHNSCETIIKDMPTFSPSSLPHVSDNHHPRRVSVGDDVTSNESFAPKNNRNCKTGLPDIFPVPYQSQALSEILMFKGVTPKKVPDEEDNFIMASVADFSFSPCTDPRRCSTGIKSNLPEDLAEQRRLSDKARQLFDLSVDSTRALQESCNASLAQYLSTIIEEEGTCLVNKTHDIYATKEKLNEVSLNKPENLTYDKCASIYLKVNKGEEVMESRTRDNDACTSEYVLQNITQTTADGEKNNINASQSLDVSVNTTVNVHDDLVNVNTQDSSHTDTDHTKDEVLGEACEQLPFVKQSNEVVNVPVSENSTLELHVTYSSGCPTQEEKEIVSHSESSVKSSNSETFTFNSSSAVSEGNSTKLIESAGEKESGFMFVKISPPHTKRPQDDHPKNAWSKRSRVTPTPAVTVSVTSLKLPPKKKSSRNPSVVSSKCKSPQEPQSLKTGMKPPLRPLTGNRAEKNAKGAATKYPEPMKAKPIVSQNKSSTSQRRDGLKTSTSAWNLLSSRQSCSTSRNASCLSKSSSASNIKSASPSTSTSGLKSHSSAVNLSATAPNSLSSLTSGASKSATSLKPPATSSSILNNTTISNSVSSLKSASSTSSVAEKSLEYKRPVMRKSAPLRVFPSKLTLIKTGKTAMVHHPNPYAARNMYYDDRWVEKQVAGFTRWLNFILTPPEEEDTASKIKTVDMGKLWSEASRTQGPQAAPTKEVMSLRAYSARRRLNRLRRQACRFYQTKEFGEVVVKLERAIDKHHLAIRKDRLTHVDLGLKQEMLHLMMCYNPLWLRIGLETVYGELLHLSSNSDITTITHFLINRLLSNPNIAARFAHPTVPHCYGAGYEDALKAFQLKKFLILVLFLDRAKTSRLIDHDPCLFNKQAEYKSSRDILIAFARGFLSAVGDVTKHLGYLGYFVTHKQTVLEEFDYAVTNLPVDLRCGIRLTRVMEMLTNHYSLSDQLRVPAISRLQKVHNVDVVLKSLEDCGCPGVKTSIPAKDIVDGHREQTLALLWIIVFKFQVSLIVSVKRLKEELGHLQQSLEVRAQLDEAARIGLSAIKESEAFVELGQLAKKKEEASMEVLLTYLRLWTQFTCAHYGLEIDNLTVSFSDGRALCLLLHHYYPDILPLASIKWQTTQNLPSQSVDLDVSMDDSFSEMTYTDTCTREEHNKRRANEKNNFTLFLDKVSQLDGIPILIRSGDMINTIPDEKVTATFLAYLCARLLDLSAEMKAARVIQVAWRKCLGKKRLQQLKIETAAAVTIQQWWREKLRSRRSLEYARAATVLQAHWRRHLAQARLQHLRKQEEVKKMHQAAYIIQAAFRRFLVMQYIQKAEAVQTIKNAWKVYQQRQTYLHIRKSTITVQTYFRAWHCRQKYLKLKTMVISIQRKYREKLFLRMIEKEYKEKCVAVVAVQRWWRGIMAEKEARKIVLAHKASCTITSYLRMCLQRKKYRRIFKAVTVLQANVRRWKCQKEYKAKQAAVLVIQRKWRSAVEAREIQEQYLQMREVTIILQANIRAYLVRKWYVELRAGVVCIQSTFKMWKQFSEYQKLRWAAILIQKRWRLKRERKQQKMIEAAVKIQAFMRGCLARRRWQRILQASVCLQSFCRMWKQRRIYLRTKHAVRTLQKHTTGWLAMKHAKANYIHIQASVLTLQTTWRMYQAKKRLHIQYKAAITIQRYTRGYMAWKRYHFIHRSIVVIQNYVRAWIIGQNVKQEYVKMKEATLILQKNWKGYLVRQRIQRLKKAAVILQSAYRMKREHRLFQSKREAAKKVQVFYRAQRKGRKTRAEYIKTKTACIAIQSQWRMYRERRTYKAKRGAALTLQQHYRALRERQCVQTRSACLILQAWFRMIMTKKQYSLKRKATRTIQQVYRAHRSRKEAVKTYQEQRSATVIIQSWFRMQRQRQQYLKQKQAVVVLQSHIRAHLAMRVVRSEYLAKVAAATLIQAKVRGWLCHRNYKLERAVITLQAATKGYIVRKWIKKQTSAAITIQINYRGWQARQAFLHKRWAAVVIQCHFRNYVVTTRKQQEFLDVRKKVIKLQATVRSYLVRKRLKEEETAAVMIQSVWRMHCQRQRFVQQKHAATTIQRIYRDYCVTKQAMIKYNRTVGAIIFLQAHARGFLARKALREKHLAASCLQAHVKGWLKMKQYKSQKEAAVLIQRHYRAYKIGYRLRNEYLLYYQCIIKAQSYARGFLARKRYLQVRQATVKIQQQYRLYKMTKIIRHMNLIHRSSAIMIQAAVRGFLTRRKYIQKKEAVVIIQAAVKSWLAQRRYTKSMKSIQVIQKYWRATLDMWRVRGDYHTSRGAIIRVQAIWRGVVVRRKVSARNKAASVIQAHYRGLCQYRMYQDLKEKTTVIQKWWKCIQQGRNIRQDYIVKRSSVIILQSAVRRQLVVRKLMRMRKAAVTIQTSFRGYYQRQRYLKEREAAVKIQHWWKGIQCTQHQQHEFAMLKNSIIMSQAVIRGFLVRRKLSRQNSAVVKIQALIRMQIAQRMFVKKVNSVVLIQKWWKSIKDIQNQQAHYHKIKESVVTLQAYTRGMLVRREMLRRHKAASKIQAQFRCHVSYKHYQEVKVNTVKIQNWWRSLRTANFDYENYQITKQSVVTIQAFIRGVIVRLELKRQNKAATVVQAHVRSFLMMKRYKRTIDAAIIIQRWVRCLRKAKEQQSLRFAAITLQAATRGMLVRKKLTCERMAQMIIAAHYRGWITRRQLKNKVECIQVIQQWWRFKLLSKAQRKNYLTLKNATITVQAYTRGMLVRKRVFTQKKDIIKIQSCVRGWLVRRRYQNILQSVVIVQNWWRNIKAIKCIQQQYITKRRAAITLQAHARGMIVRQDIKRQNAAATVIQAWYRGNHARVNYQRRMSSVLRIQRYWRGAWLTLRARERFIYQQRAATIIQAAWRRYRTKMAVRHVKAAQIIQRYIRGWQARKMVKEKRQELHLTHVAQVTRVNLAAITIQRWVRRVLMLAWARRQIVVVVKIQNWWRTQLARRAYLRQRSSAIILQRAWCLRVAYLTEKRQKAAAVTIQAAWRGQVARRQMRNKQLQEVRERLKQATLEATDAMRIGAKTRHAISFLVNYKDLQRTLRAVIILDTSTRWSPSCSEMLTEGISLETLFILLKNSNRSIPHMQVQSSILGIFINLAKYPYAAPFIHKLDGIVETVMHLMTIYSEKGPDIFNKCCTLLYIFLTSSVPHMGMQGPKVLSQLKNLKAEMLRRKKVSMRGRRPVKHAPLPVHLHPSTTPDWDLKSDGPREFDEPFVAIFTLLHRLCMKV</sequence>
<feature type="region of interest" description="Disordered" evidence="13">
    <location>
        <begin position="1353"/>
        <end position="1381"/>
    </location>
</feature>
<feature type="domain" description="Calponin-homology (CH)" evidence="14">
    <location>
        <begin position="1871"/>
        <end position="2014"/>
    </location>
</feature>
<gene>
    <name evidence="15" type="ORF">Pcinc_029350</name>
</gene>
<feature type="compositionally biased region" description="Low complexity" evidence="13">
    <location>
        <begin position="543"/>
        <end position="566"/>
    </location>
</feature>
<protein>
    <recommendedName>
        <fullName evidence="14">Calponin-homology (CH) domain-containing protein</fullName>
    </recommendedName>
</protein>
<dbReference type="SUPFAM" id="SSF47576">
    <property type="entry name" value="Calponin-homology domain, CH-domain"/>
    <property type="match status" value="1"/>
</dbReference>
<keyword evidence="7" id="KW-0498">Mitosis</keyword>
<dbReference type="PANTHER" id="PTHR22706">
    <property type="entry name" value="ASSEMBLY FACTOR FOR SPINDLE MICROTUBULES"/>
    <property type="match status" value="1"/>
</dbReference>
<dbReference type="Gene3D" id="1.20.5.190">
    <property type="match status" value="32"/>
</dbReference>
<keyword evidence="6" id="KW-0677">Repeat</keyword>
<dbReference type="GO" id="GO:0007051">
    <property type="term" value="P:spindle organization"/>
    <property type="evidence" value="ECO:0007669"/>
    <property type="project" value="UniProtKB-ARBA"/>
</dbReference>
<keyword evidence="16" id="KW-1185">Reference proteome</keyword>
<evidence type="ECO:0000256" key="4">
    <source>
        <dbReference type="ARBA" id="ARBA00022553"/>
    </source>
</evidence>
<feature type="compositionally biased region" description="Polar residues" evidence="13">
    <location>
        <begin position="1"/>
        <end position="14"/>
    </location>
</feature>
<feature type="region of interest" description="Disordered" evidence="13">
    <location>
        <begin position="821"/>
        <end position="851"/>
    </location>
</feature>
<feature type="region of interest" description="Disordered" evidence="13">
    <location>
        <begin position="1311"/>
        <end position="1341"/>
    </location>
</feature>
<dbReference type="PANTHER" id="PTHR22706:SF1">
    <property type="entry name" value="ASSEMBLY FACTOR FOR SPINDLE MICROTUBULES"/>
    <property type="match status" value="1"/>
</dbReference>
<evidence type="ECO:0000313" key="15">
    <source>
        <dbReference type="EMBL" id="KAK3864992.1"/>
    </source>
</evidence>
<evidence type="ECO:0000256" key="8">
    <source>
        <dbReference type="ARBA" id="ARBA00022860"/>
    </source>
</evidence>